<dbReference type="GO" id="GO:0016020">
    <property type="term" value="C:membrane"/>
    <property type="evidence" value="ECO:0007669"/>
    <property type="project" value="UniProtKB-SubCell"/>
</dbReference>
<feature type="compositionally biased region" description="Basic and acidic residues" evidence="5">
    <location>
        <begin position="10"/>
        <end position="20"/>
    </location>
</feature>
<keyword evidence="4" id="KW-0472">Membrane</keyword>
<reference evidence="6" key="2">
    <citation type="journal article" date="2015" name="Data Brief">
        <title>Shoot transcriptome of the giant reed, Arundo donax.</title>
        <authorList>
            <person name="Barrero R.A."/>
            <person name="Guerrero F.D."/>
            <person name="Moolhuijzen P."/>
            <person name="Goolsby J.A."/>
            <person name="Tidwell J."/>
            <person name="Bellgard S.E."/>
            <person name="Bellgard M.I."/>
        </authorList>
    </citation>
    <scope>NUCLEOTIDE SEQUENCE</scope>
    <source>
        <tissue evidence="6">Shoot tissue taken approximately 20 cm above the soil surface</tissue>
    </source>
</reference>
<evidence type="ECO:0000256" key="3">
    <source>
        <dbReference type="ARBA" id="ARBA00022989"/>
    </source>
</evidence>
<proteinExistence type="predicted"/>
<organism evidence="6">
    <name type="scientific">Arundo donax</name>
    <name type="common">Giant reed</name>
    <name type="synonym">Donax arundinaceus</name>
    <dbReference type="NCBI Taxonomy" id="35708"/>
    <lineage>
        <taxon>Eukaryota</taxon>
        <taxon>Viridiplantae</taxon>
        <taxon>Streptophyta</taxon>
        <taxon>Embryophyta</taxon>
        <taxon>Tracheophyta</taxon>
        <taxon>Spermatophyta</taxon>
        <taxon>Magnoliopsida</taxon>
        <taxon>Liliopsida</taxon>
        <taxon>Poales</taxon>
        <taxon>Poaceae</taxon>
        <taxon>PACMAD clade</taxon>
        <taxon>Arundinoideae</taxon>
        <taxon>Arundineae</taxon>
        <taxon>Arundo</taxon>
    </lineage>
</organism>
<reference evidence="6" key="1">
    <citation type="submission" date="2014-09" db="EMBL/GenBank/DDBJ databases">
        <authorList>
            <person name="Magalhaes I.L.F."/>
            <person name="Oliveira U."/>
            <person name="Santos F.R."/>
            <person name="Vidigal T.H.D.A."/>
            <person name="Brescovit A.D."/>
            <person name="Santos A.J."/>
        </authorList>
    </citation>
    <scope>NUCLEOTIDE SEQUENCE</scope>
    <source>
        <tissue evidence="6">Shoot tissue taken approximately 20 cm above the soil surface</tissue>
    </source>
</reference>
<feature type="region of interest" description="Disordered" evidence="5">
    <location>
        <begin position="1"/>
        <end position="47"/>
    </location>
</feature>
<dbReference type="AlphaFoldDB" id="A0A0A9HFA1"/>
<dbReference type="EMBL" id="GBRH01166333">
    <property type="protein sequence ID" value="JAE31563.1"/>
    <property type="molecule type" value="Transcribed_RNA"/>
</dbReference>
<comment type="subcellular location">
    <subcellularLocation>
        <location evidence="1">Membrane</location>
        <topology evidence="1">Multi-pass membrane protein</topology>
    </subcellularLocation>
</comment>
<accession>A0A0A9HFA1</accession>
<sequence>MVANGDEESEHGALQRDRYDVLGGVERAPTGGKKRGPGKGHGVVGRGTAPALARGVMAVHGRGATAVLGCGATPGLWERCSEQNSATKSCSARWATARSRAAWREEGRGAFKVKRGVSSQEHMHSNCNSCKTPKASKAMQVLLASLGLLAKAWIRL</sequence>
<evidence type="ECO:0000256" key="2">
    <source>
        <dbReference type="ARBA" id="ARBA00022692"/>
    </source>
</evidence>
<evidence type="ECO:0000313" key="6">
    <source>
        <dbReference type="EMBL" id="JAE31563.1"/>
    </source>
</evidence>
<dbReference type="InterPro" id="IPR017974">
    <property type="entry name" value="Claudin_CS"/>
</dbReference>
<name>A0A0A9HFA1_ARUDO</name>
<evidence type="ECO:0000256" key="1">
    <source>
        <dbReference type="ARBA" id="ARBA00004141"/>
    </source>
</evidence>
<dbReference type="PROSITE" id="PS01346">
    <property type="entry name" value="CLAUDIN"/>
    <property type="match status" value="1"/>
</dbReference>
<keyword evidence="2" id="KW-0812">Transmembrane</keyword>
<keyword evidence="3" id="KW-1133">Transmembrane helix</keyword>
<evidence type="ECO:0000256" key="5">
    <source>
        <dbReference type="SAM" id="MobiDB-lite"/>
    </source>
</evidence>
<protein>
    <submittedName>
        <fullName evidence="6">Uncharacterized protein</fullName>
    </submittedName>
</protein>
<evidence type="ECO:0000256" key="4">
    <source>
        <dbReference type="ARBA" id="ARBA00023136"/>
    </source>
</evidence>